<dbReference type="InterPro" id="IPR000719">
    <property type="entry name" value="Prot_kinase_dom"/>
</dbReference>
<dbReference type="GO" id="GO:0005524">
    <property type="term" value="F:ATP binding"/>
    <property type="evidence" value="ECO:0007669"/>
    <property type="project" value="InterPro"/>
</dbReference>
<gene>
    <name evidence="4" type="ORF">CBR_g58075</name>
</gene>
<dbReference type="PROSITE" id="PS50011">
    <property type="entry name" value="PROTEIN_KINASE_DOM"/>
    <property type="match status" value="1"/>
</dbReference>
<dbReference type="AlphaFoldDB" id="A0A388MEK7"/>
<organism evidence="4 5">
    <name type="scientific">Chara braunii</name>
    <name type="common">Braun's stonewort</name>
    <dbReference type="NCBI Taxonomy" id="69332"/>
    <lineage>
        <taxon>Eukaryota</taxon>
        <taxon>Viridiplantae</taxon>
        <taxon>Streptophyta</taxon>
        <taxon>Charophyceae</taxon>
        <taxon>Charales</taxon>
        <taxon>Characeae</taxon>
        <taxon>Chara</taxon>
    </lineage>
</organism>
<feature type="transmembrane region" description="Helical" evidence="2">
    <location>
        <begin position="48"/>
        <end position="71"/>
    </location>
</feature>
<dbReference type="GO" id="GO:0004672">
    <property type="term" value="F:protein kinase activity"/>
    <property type="evidence" value="ECO:0007669"/>
    <property type="project" value="InterPro"/>
</dbReference>
<proteinExistence type="predicted"/>
<keyword evidence="2" id="KW-0472">Membrane</keyword>
<dbReference type="InterPro" id="IPR001245">
    <property type="entry name" value="Ser-Thr/Tyr_kinase_cat_dom"/>
</dbReference>
<feature type="region of interest" description="Disordered" evidence="1">
    <location>
        <begin position="1"/>
        <end position="37"/>
    </location>
</feature>
<name>A0A388MEK7_CHABU</name>
<accession>A0A388MEK7</accession>
<keyword evidence="2" id="KW-1133">Transmembrane helix</keyword>
<keyword evidence="5" id="KW-1185">Reference proteome</keyword>
<protein>
    <recommendedName>
        <fullName evidence="3">Protein kinase domain-containing protein</fullName>
    </recommendedName>
</protein>
<dbReference type="Gene3D" id="1.10.510.10">
    <property type="entry name" value="Transferase(Phosphotransferase) domain 1"/>
    <property type="match status" value="1"/>
</dbReference>
<evidence type="ECO:0000313" key="5">
    <source>
        <dbReference type="Proteomes" id="UP000265515"/>
    </source>
</evidence>
<dbReference type="PANTHER" id="PTHR48006">
    <property type="entry name" value="LEUCINE-RICH REPEAT-CONTAINING PROTEIN DDB_G0281931-RELATED"/>
    <property type="match status" value="1"/>
</dbReference>
<feature type="domain" description="Protein kinase" evidence="3">
    <location>
        <begin position="126"/>
        <end position="420"/>
    </location>
</feature>
<dbReference type="InterPro" id="IPR051824">
    <property type="entry name" value="LRR_Rcpt-Like_S/T_Kinase"/>
</dbReference>
<dbReference type="Gramene" id="GBG92990">
    <property type="protein sequence ID" value="GBG92990"/>
    <property type="gene ID" value="CBR_g58075"/>
</dbReference>
<evidence type="ECO:0000313" key="4">
    <source>
        <dbReference type="EMBL" id="GBG92990.1"/>
    </source>
</evidence>
<evidence type="ECO:0000256" key="2">
    <source>
        <dbReference type="SAM" id="Phobius"/>
    </source>
</evidence>
<dbReference type="PANTHER" id="PTHR48006:SF100">
    <property type="entry name" value="LRR RECEPTOR-LIKE SERINE_THREONINE-KINASE-RELATED"/>
    <property type="match status" value="1"/>
</dbReference>
<dbReference type="Pfam" id="PF00069">
    <property type="entry name" value="Pkinase"/>
    <property type="match status" value="1"/>
</dbReference>
<dbReference type="EMBL" id="BFEA01001192">
    <property type="protein sequence ID" value="GBG92990.1"/>
    <property type="molecule type" value="Genomic_DNA"/>
</dbReference>
<dbReference type="Gene3D" id="3.30.200.20">
    <property type="entry name" value="Phosphorylase Kinase, domain 1"/>
    <property type="match status" value="1"/>
</dbReference>
<comment type="caution">
    <text evidence="4">The sequence shown here is derived from an EMBL/GenBank/DDBJ whole genome shotgun (WGS) entry which is preliminary data.</text>
</comment>
<dbReference type="SUPFAM" id="SSF56112">
    <property type="entry name" value="Protein kinase-like (PK-like)"/>
    <property type="match status" value="1"/>
</dbReference>
<reference evidence="4 5" key="1">
    <citation type="journal article" date="2018" name="Cell">
        <title>The Chara Genome: Secondary Complexity and Implications for Plant Terrestrialization.</title>
        <authorList>
            <person name="Nishiyama T."/>
            <person name="Sakayama H."/>
            <person name="Vries J.D."/>
            <person name="Buschmann H."/>
            <person name="Saint-Marcoux D."/>
            <person name="Ullrich K.K."/>
            <person name="Haas F.B."/>
            <person name="Vanderstraeten L."/>
            <person name="Becker D."/>
            <person name="Lang D."/>
            <person name="Vosolsobe S."/>
            <person name="Rombauts S."/>
            <person name="Wilhelmsson P.K.I."/>
            <person name="Janitza P."/>
            <person name="Kern R."/>
            <person name="Heyl A."/>
            <person name="Rumpler F."/>
            <person name="Villalobos L.I.A.C."/>
            <person name="Clay J.M."/>
            <person name="Skokan R."/>
            <person name="Toyoda A."/>
            <person name="Suzuki Y."/>
            <person name="Kagoshima H."/>
            <person name="Schijlen E."/>
            <person name="Tajeshwar N."/>
            <person name="Catarino B."/>
            <person name="Hetherington A.J."/>
            <person name="Saltykova A."/>
            <person name="Bonnot C."/>
            <person name="Breuninger H."/>
            <person name="Symeonidi A."/>
            <person name="Radhakrishnan G.V."/>
            <person name="Van Nieuwerburgh F."/>
            <person name="Deforce D."/>
            <person name="Chang C."/>
            <person name="Karol K.G."/>
            <person name="Hedrich R."/>
            <person name="Ulvskov P."/>
            <person name="Glockner G."/>
            <person name="Delwiche C.F."/>
            <person name="Petrasek J."/>
            <person name="Van de Peer Y."/>
            <person name="Friml J."/>
            <person name="Beilby M."/>
            <person name="Dolan L."/>
            <person name="Kohara Y."/>
            <person name="Sugano S."/>
            <person name="Fujiyama A."/>
            <person name="Delaux P.-M."/>
            <person name="Quint M."/>
            <person name="TheiBen G."/>
            <person name="Hagemann M."/>
            <person name="Harholt J."/>
            <person name="Dunand C."/>
            <person name="Zachgo S."/>
            <person name="Langdale J."/>
            <person name="Maumus F."/>
            <person name="Straeten D.V.D."/>
            <person name="Gould S.B."/>
            <person name="Rensing S.A."/>
        </authorList>
    </citation>
    <scope>NUCLEOTIDE SEQUENCE [LARGE SCALE GENOMIC DNA]</scope>
    <source>
        <strain evidence="4 5">S276</strain>
    </source>
</reference>
<dbReference type="Proteomes" id="UP000265515">
    <property type="component" value="Unassembled WGS sequence"/>
</dbReference>
<dbReference type="Pfam" id="PF07714">
    <property type="entry name" value="PK_Tyr_Ser-Thr"/>
    <property type="match status" value="1"/>
</dbReference>
<dbReference type="InterPro" id="IPR011009">
    <property type="entry name" value="Kinase-like_dom_sf"/>
</dbReference>
<evidence type="ECO:0000256" key="1">
    <source>
        <dbReference type="SAM" id="MobiDB-lite"/>
    </source>
</evidence>
<dbReference type="OMA" id="CILIAHA"/>
<keyword evidence="2" id="KW-0812">Transmembrane</keyword>
<evidence type="ECO:0000259" key="3">
    <source>
        <dbReference type="PROSITE" id="PS50011"/>
    </source>
</evidence>
<sequence>MPSAVDSSPTMPSSSGSPPSTPDFSDSIPFTPSSVDSSQGSSAGARLVLLNALPIVSATSVALVAGVLFVVCRRQRDDKTSPSLSSAKVHVFKVSQSSSSYNGMPLILSANTVTDFRLCDLQRCTNNFDSRYRIGYRGACYTVYRGQIDSTDLAIKVMEETHPLRETIRRQFLAEVTTLSRVHHPNLLKAVGYCGEGDKCILIAHALEYLHYGTYPPLIHGSLSSYCVLLSVGAEEELRAVVTDFGIGTLYRELVHSREFGTCDDTAPEYSSTGGYLAQKYSTTCDDHATEYSSTGGYLAPEYLTRGMYTPKNDVYGFGVMLLELLTGKPVIRPASGDHREVLRCWVEQSYTDTSSDLMQSFVDPYLRDEVGSSTALMNTVAKAASLAMECTTVETRERPTMMFTVVRRLREVSQVMPEVKKGRFETSGNGT</sequence>